<evidence type="ECO:0000313" key="3">
    <source>
        <dbReference type="Proteomes" id="UP000001823"/>
    </source>
</evidence>
<dbReference type="PaxDb" id="195103-CPF_1014"/>
<dbReference type="Pfam" id="PF00078">
    <property type="entry name" value="RVT_1"/>
    <property type="match status" value="1"/>
</dbReference>
<dbReference type="KEGG" id="cpf:CPF_1014"/>
<keyword evidence="3" id="KW-1185">Reference proteome</keyword>
<name>A0A0H2YQA0_CLOP1</name>
<protein>
    <recommendedName>
        <fullName evidence="1">Reverse transcriptase domain-containing protein</fullName>
    </recommendedName>
</protein>
<dbReference type="InterPro" id="IPR000477">
    <property type="entry name" value="RT_dom"/>
</dbReference>
<feature type="domain" description="Reverse transcriptase" evidence="1">
    <location>
        <begin position="1"/>
        <end position="338"/>
    </location>
</feature>
<evidence type="ECO:0000313" key="2">
    <source>
        <dbReference type="EMBL" id="ABG83138.1"/>
    </source>
</evidence>
<dbReference type="InterPro" id="IPR043502">
    <property type="entry name" value="DNA/RNA_pol_sf"/>
</dbReference>
<organism evidence="2 3">
    <name type="scientific">Clostridium perfringens (strain ATCC 13124 / DSM 756 / JCM 1290 / NCIMB 6125 / NCTC 8237 / Type A)</name>
    <dbReference type="NCBI Taxonomy" id="195103"/>
    <lineage>
        <taxon>Bacteria</taxon>
        <taxon>Bacillati</taxon>
        <taxon>Bacillota</taxon>
        <taxon>Clostridia</taxon>
        <taxon>Eubacteriales</taxon>
        <taxon>Clostridiaceae</taxon>
        <taxon>Clostridium</taxon>
    </lineage>
</organism>
<proteinExistence type="predicted"/>
<evidence type="ECO:0000259" key="1">
    <source>
        <dbReference type="PROSITE" id="PS50878"/>
    </source>
</evidence>
<accession>A0A0H2YQA0</accession>
<dbReference type="Proteomes" id="UP000001823">
    <property type="component" value="Chromosome"/>
</dbReference>
<dbReference type="SUPFAM" id="SSF56672">
    <property type="entry name" value="DNA/RNA polymerases"/>
    <property type="match status" value="1"/>
</dbReference>
<dbReference type="AlphaFoldDB" id="A0A0H2YQA0"/>
<gene>
    <name evidence="2" type="ordered locus">CPF_1014</name>
</gene>
<dbReference type="HOGENOM" id="CLU_038920_0_0_9"/>
<dbReference type="RefSeq" id="WP_011590517.1">
    <property type="nucleotide sequence ID" value="NC_008261.1"/>
</dbReference>
<dbReference type="eggNOG" id="COG3344">
    <property type="taxonomic scope" value="Bacteria"/>
</dbReference>
<dbReference type="CDD" id="cd01651">
    <property type="entry name" value="RT_G2_intron"/>
    <property type="match status" value="1"/>
</dbReference>
<dbReference type="PROSITE" id="PS50878">
    <property type="entry name" value="RT_POL"/>
    <property type="match status" value="1"/>
</dbReference>
<sequence>MNIKVKFKNKRYTHLDVKKNYLKYENLIKKPKWIASHGFYPFIHYKIKFNKYIYDEDINNKKKDPKGRNIFYSSHVDGYIYQYYGQLVNEYYDKKSIELGINKVATAYRNNLRGKCNIHFAKEVFEFICKCNNAFIYVSDFKGFFDNLDHNYLKEKLEYVLNVSKLPIDQYVIYKNITKYTYIELSDIKSVKDKNDNKVNAKAKYFNTQEFRSFKKNNLKKNKEEYGIPQGASISSVYSNIYMIDFDKKVNDYVTSNKGLYRRYCDDLIIIIPIRDDEEFNNECIEYGNKIESIVQDTPRLELSPEKTEKFIYSDCKDKKLTNLKENKDIINYLGFSFDGNTVKIREKSVFKYYYRAYKKVATVKRYSGDIRQNVIKKKLYQQYTHLGDYKYGKKYGNFITYARRAEEVFNESNILENKIHNQIKRHWNNINKRLNK</sequence>
<reference evidence="2 3" key="1">
    <citation type="journal article" date="2006" name="Genome Res.">
        <title>Skewed genomic variability in strains of the toxigenic bacterial pathogen, Clostridium perfringens.</title>
        <authorList>
            <person name="Myers G.S."/>
            <person name="Rasko D.A."/>
            <person name="Cheung J.K."/>
            <person name="Ravel J."/>
            <person name="Seshadri R."/>
            <person name="Deboy R.T."/>
            <person name="Ren Q."/>
            <person name="Varga J."/>
            <person name="Awad M.M."/>
            <person name="Brinkac L.M."/>
            <person name="Daugherty S.C."/>
            <person name="Haft D.H."/>
            <person name="Dodson R.J."/>
            <person name="Madupu R."/>
            <person name="Nelson W.C."/>
            <person name="Rosovitz M.J."/>
            <person name="Sullivan S.A."/>
            <person name="Khouri H."/>
            <person name="Dimitrov G.I."/>
            <person name="Watkins K.L."/>
            <person name="Mulligan S."/>
            <person name="Benton J."/>
            <person name="Radune D."/>
            <person name="Fisher D.J."/>
            <person name="Atkins H.S."/>
            <person name="Hiscox T."/>
            <person name="Jost B.H."/>
            <person name="Billington S.J."/>
            <person name="Songer J.G."/>
            <person name="McClane B.A."/>
            <person name="Titball R.W."/>
            <person name="Rood J.I."/>
            <person name="Melville S.B."/>
            <person name="Paulsen I.T."/>
        </authorList>
    </citation>
    <scope>NUCLEOTIDE SEQUENCE [LARGE SCALE GENOMIC DNA]</scope>
    <source>
        <strain evidence="3">ATCC 13124 / DSM 756 / JCM 1290 / NCIMB 6125 / NCTC 8237 / S 107 / Type A</strain>
    </source>
</reference>
<dbReference type="EMBL" id="CP000246">
    <property type="protein sequence ID" value="ABG83138.1"/>
    <property type="molecule type" value="Genomic_DNA"/>
</dbReference>